<dbReference type="AlphaFoldDB" id="A0A6B0UJP8"/>
<name>A0A6B0UJP8_IXORI</name>
<evidence type="ECO:0000313" key="1">
    <source>
        <dbReference type="EMBL" id="MXU89917.1"/>
    </source>
</evidence>
<dbReference type="EMBL" id="GIFC01007834">
    <property type="protein sequence ID" value="MXU89917.1"/>
    <property type="molecule type" value="Transcribed_RNA"/>
</dbReference>
<sequence length="111" mass="11920">MALMSVCSVCTTPSWHLLAAAARLHNSVCTTTPTLLRRWRVAAEGVGEESPWGTPWLQSLAASCPTCPVAVPWLLALRPLPPAAACATSPGDGTRSWDVPRCRTCPLRRAR</sequence>
<protein>
    <submittedName>
        <fullName evidence="1">Putative secreted protein</fullName>
    </submittedName>
</protein>
<reference evidence="1" key="1">
    <citation type="submission" date="2019-12" db="EMBL/GenBank/DDBJ databases">
        <title>An insight into the sialome of adult female Ixodes ricinus ticks feeding for 6 days.</title>
        <authorList>
            <person name="Perner J."/>
            <person name="Ribeiro J.M.C."/>
        </authorList>
    </citation>
    <scope>NUCLEOTIDE SEQUENCE</scope>
    <source>
        <strain evidence="1">Semi-engorged</strain>
        <tissue evidence="1">Salivary glands</tissue>
    </source>
</reference>
<proteinExistence type="predicted"/>
<accession>A0A6B0UJP8</accession>
<organism evidence="1">
    <name type="scientific">Ixodes ricinus</name>
    <name type="common">Common tick</name>
    <name type="synonym">Acarus ricinus</name>
    <dbReference type="NCBI Taxonomy" id="34613"/>
    <lineage>
        <taxon>Eukaryota</taxon>
        <taxon>Metazoa</taxon>
        <taxon>Ecdysozoa</taxon>
        <taxon>Arthropoda</taxon>
        <taxon>Chelicerata</taxon>
        <taxon>Arachnida</taxon>
        <taxon>Acari</taxon>
        <taxon>Parasitiformes</taxon>
        <taxon>Ixodida</taxon>
        <taxon>Ixodoidea</taxon>
        <taxon>Ixodidae</taxon>
        <taxon>Ixodinae</taxon>
        <taxon>Ixodes</taxon>
    </lineage>
</organism>